<dbReference type="STRING" id="1791.GCA_001049355_04622"/>
<dbReference type="EMBL" id="LR134356">
    <property type="protein sequence ID" value="VEG54996.1"/>
    <property type="molecule type" value="Genomic_DNA"/>
</dbReference>
<organism evidence="1 2">
    <name type="scientific">Mycolicibacterium aurum</name>
    <name type="common">Mycobacterium aurum</name>
    <dbReference type="NCBI Taxonomy" id="1791"/>
    <lineage>
        <taxon>Bacteria</taxon>
        <taxon>Bacillati</taxon>
        <taxon>Actinomycetota</taxon>
        <taxon>Actinomycetes</taxon>
        <taxon>Mycobacteriales</taxon>
        <taxon>Mycobacteriaceae</taxon>
        <taxon>Mycolicibacterium</taxon>
    </lineage>
</organism>
<keyword evidence="2" id="KW-1185">Reference proteome</keyword>
<protein>
    <recommendedName>
        <fullName evidence="3">Isochorismatase hydrolase</fullName>
    </recommendedName>
</protein>
<name>A0A3S4RXJ9_MYCAU</name>
<evidence type="ECO:0008006" key="3">
    <source>
        <dbReference type="Google" id="ProtNLM"/>
    </source>
</evidence>
<evidence type="ECO:0000313" key="2">
    <source>
        <dbReference type="Proteomes" id="UP000279306"/>
    </source>
</evidence>
<dbReference type="Proteomes" id="UP000279306">
    <property type="component" value="Chromosome"/>
</dbReference>
<accession>A0A3S4RXJ9</accession>
<sequence length="54" mass="5639">MKFDPTSTAVVIIDPQIDVLSPAGRNWAAVVNYRFLAHAVLPTAGIVSAMNGAA</sequence>
<gene>
    <name evidence="1" type="ORF">NCTC10437_02766</name>
</gene>
<dbReference type="KEGG" id="mauu:NCTC10437_02766"/>
<dbReference type="RefSeq" id="WP_197724232.1">
    <property type="nucleotide sequence ID" value="NZ_CVQQ01000020.1"/>
</dbReference>
<evidence type="ECO:0000313" key="1">
    <source>
        <dbReference type="EMBL" id="VEG54996.1"/>
    </source>
</evidence>
<proteinExistence type="predicted"/>
<dbReference type="AlphaFoldDB" id="A0A3S4RXJ9"/>
<reference evidence="1 2" key="1">
    <citation type="submission" date="2018-12" db="EMBL/GenBank/DDBJ databases">
        <authorList>
            <consortium name="Pathogen Informatics"/>
        </authorList>
    </citation>
    <scope>NUCLEOTIDE SEQUENCE [LARGE SCALE GENOMIC DNA]</scope>
    <source>
        <strain evidence="1 2">NCTC10437</strain>
    </source>
</reference>